<evidence type="ECO:0000313" key="2">
    <source>
        <dbReference type="EMBL" id="BBO34838.1"/>
    </source>
</evidence>
<keyword evidence="1" id="KW-0732">Signal</keyword>
<feature type="signal peptide" evidence="1">
    <location>
        <begin position="1"/>
        <end position="25"/>
    </location>
</feature>
<proteinExistence type="predicted"/>
<dbReference type="AlphaFoldDB" id="A0A5K7XEC3"/>
<evidence type="ECO:0000256" key="1">
    <source>
        <dbReference type="SAM" id="SignalP"/>
    </source>
</evidence>
<keyword evidence="3" id="KW-1185">Reference proteome</keyword>
<protein>
    <recommendedName>
        <fullName evidence="4">Methane oxygenase PmoA</fullName>
    </recommendedName>
</protein>
<reference evidence="3" key="1">
    <citation type="submission" date="2019-10" db="EMBL/GenBank/DDBJ databases">
        <title>Lacipirellula parvula gen. nov., sp. nov., representing a lineage of planctomycetes widespread in freshwater anoxic habitats, and description of the family Lacipirellulaceae.</title>
        <authorList>
            <person name="Dedysh S.N."/>
            <person name="Kulichevskaya I.S."/>
            <person name="Beletsky A.V."/>
            <person name="Rakitin A.L."/>
            <person name="Mardanov A.V."/>
            <person name="Ivanova A.A."/>
            <person name="Saltykova V.X."/>
            <person name="Rijpstra W.I.C."/>
            <person name="Sinninghe Damste J.S."/>
            <person name="Ravin N.V."/>
        </authorList>
    </citation>
    <scope>NUCLEOTIDE SEQUENCE [LARGE SCALE GENOMIC DNA]</scope>
    <source>
        <strain evidence="3">PX69</strain>
    </source>
</reference>
<dbReference type="RefSeq" id="WP_152100333.1">
    <property type="nucleotide sequence ID" value="NZ_AP021861.1"/>
</dbReference>
<dbReference type="KEGG" id="lpav:PLANPX_4450"/>
<gene>
    <name evidence="2" type="ORF">PLANPX_4450</name>
</gene>
<feature type="chain" id="PRO_5025025481" description="Methane oxygenase PmoA" evidence="1">
    <location>
        <begin position="26"/>
        <end position="324"/>
    </location>
</feature>
<dbReference type="Pfam" id="PF14100">
    <property type="entry name" value="DUF6807"/>
    <property type="match status" value="1"/>
</dbReference>
<organism evidence="2 3">
    <name type="scientific">Lacipirellula parvula</name>
    <dbReference type="NCBI Taxonomy" id="2650471"/>
    <lineage>
        <taxon>Bacteria</taxon>
        <taxon>Pseudomonadati</taxon>
        <taxon>Planctomycetota</taxon>
        <taxon>Planctomycetia</taxon>
        <taxon>Pirellulales</taxon>
        <taxon>Lacipirellulaceae</taxon>
        <taxon>Lacipirellula</taxon>
    </lineage>
</organism>
<name>A0A5K7XEC3_9BACT</name>
<accession>A0A5K7XEC3</accession>
<evidence type="ECO:0008006" key="4">
    <source>
        <dbReference type="Google" id="ProtNLM"/>
    </source>
</evidence>
<dbReference type="InterPro" id="IPR029475">
    <property type="entry name" value="DUF6807"/>
</dbReference>
<evidence type="ECO:0000313" key="3">
    <source>
        <dbReference type="Proteomes" id="UP000326837"/>
    </source>
</evidence>
<dbReference type="Proteomes" id="UP000326837">
    <property type="component" value="Chromosome"/>
</dbReference>
<sequence length="324" mass="35225">MIQPVPKTLLSALCFVGALAAASSAAEPKLTVSEEPDGATVYVDGEVFARYLKRSGTRPVLWPINGPTGAPVTRRYPVGGRGPGEEIDHVHHRSAWFGYEGVNGFDFWHEPEPGVKRPYPAGTVAHREFVRLDSNDKAAVVGARNDWLDPSGKAIAHDERLLEFGATSDARWIDFRIRLWSADGPLTIGDTKEGLFAVRVGSTMRVDAKQGGRIVNSHGETDGATWGKEAEWVDYQGPVDGEQVGIAIFADPKSKYGMPRWHVRPYGLHAANPFGKAAYSGDANEKGGLTVPAGESVDLRYRIYLHRGDEVVGNVAEAYEAFAK</sequence>
<dbReference type="EMBL" id="AP021861">
    <property type="protein sequence ID" value="BBO34838.1"/>
    <property type="molecule type" value="Genomic_DNA"/>
</dbReference>